<feature type="chain" id="PRO_5021752495" description="Secreted protein" evidence="1">
    <location>
        <begin position="32"/>
        <end position="213"/>
    </location>
</feature>
<evidence type="ECO:0000313" key="3">
    <source>
        <dbReference type="Proteomes" id="UP000315439"/>
    </source>
</evidence>
<dbReference type="RefSeq" id="WP_142891619.1">
    <property type="nucleotide sequence ID" value="NZ_ML660160.1"/>
</dbReference>
<dbReference type="AlphaFoldDB" id="A0A545UJB7"/>
<organism evidence="2 3">
    <name type="scientific">Aliikangiella coralliicola</name>
    <dbReference type="NCBI Taxonomy" id="2592383"/>
    <lineage>
        <taxon>Bacteria</taxon>
        <taxon>Pseudomonadati</taxon>
        <taxon>Pseudomonadota</taxon>
        <taxon>Gammaproteobacteria</taxon>
        <taxon>Oceanospirillales</taxon>
        <taxon>Pleioneaceae</taxon>
        <taxon>Aliikangiella</taxon>
    </lineage>
</organism>
<proteinExistence type="predicted"/>
<dbReference type="Gene3D" id="2.60.40.10">
    <property type="entry name" value="Immunoglobulins"/>
    <property type="match status" value="1"/>
</dbReference>
<protein>
    <recommendedName>
        <fullName evidence="4">Secreted protein</fullName>
    </recommendedName>
</protein>
<evidence type="ECO:0000313" key="2">
    <source>
        <dbReference type="EMBL" id="TQV89555.1"/>
    </source>
</evidence>
<keyword evidence="3" id="KW-1185">Reference proteome</keyword>
<dbReference type="Proteomes" id="UP000315439">
    <property type="component" value="Unassembled WGS sequence"/>
</dbReference>
<accession>A0A545UJB7</accession>
<sequence length="213" mass="23317">MISKYLKQFKKATLIALPIIGSVVFSSSAIAGDEEVNCKTTTSEVRVYSGHAQCYAFSGGQIYTVSQFVAPQLSSTARLTELRYVNGSTKWLSCTANVPFSHYDTVSVRECEYTPKANFSAAEYSYGYITINDFSSDRDGSIVKWEFWLNGVKRATSTTSAGIGGNWPVDIGSTVTLKMVVTDDQGHTDSVTKTRYIQGLPPCNLDPQADHCL</sequence>
<name>A0A545UJB7_9GAMM</name>
<keyword evidence="1" id="KW-0732">Signal</keyword>
<feature type="signal peptide" evidence="1">
    <location>
        <begin position="1"/>
        <end position="31"/>
    </location>
</feature>
<dbReference type="OrthoDB" id="6300908at2"/>
<reference evidence="2 3" key="1">
    <citation type="submission" date="2019-07" db="EMBL/GenBank/DDBJ databases">
        <title>Draft genome for Aliikangiella sp. M105.</title>
        <authorList>
            <person name="Wang G."/>
        </authorList>
    </citation>
    <scope>NUCLEOTIDE SEQUENCE [LARGE SCALE GENOMIC DNA]</scope>
    <source>
        <strain evidence="2 3">M105</strain>
    </source>
</reference>
<evidence type="ECO:0000256" key="1">
    <source>
        <dbReference type="SAM" id="SignalP"/>
    </source>
</evidence>
<dbReference type="InterPro" id="IPR013783">
    <property type="entry name" value="Ig-like_fold"/>
</dbReference>
<comment type="caution">
    <text evidence="2">The sequence shown here is derived from an EMBL/GenBank/DDBJ whole genome shotgun (WGS) entry which is preliminary data.</text>
</comment>
<gene>
    <name evidence="2" type="ORF">FLL46_01335</name>
</gene>
<evidence type="ECO:0008006" key="4">
    <source>
        <dbReference type="Google" id="ProtNLM"/>
    </source>
</evidence>
<dbReference type="EMBL" id="VIKS01000001">
    <property type="protein sequence ID" value="TQV89555.1"/>
    <property type="molecule type" value="Genomic_DNA"/>
</dbReference>